<comment type="caution">
    <text evidence="1">The sequence shown here is derived from an EMBL/GenBank/DDBJ whole genome shotgun (WGS) entry which is preliminary data.</text>
</comment>
<protein>
    <submittedName>
        <fullName evidence="1">Uncharacterized protein</fullName>
    </submittedName>
</protein>
<evidence type="ECO:0000313" key="2">
    <source>
        <dbReference type="Proteomes" id="UP000019487"/>
    </source>
</evidence>
<evidence type="ECO:0000313" key="1">
    <source>
        <dbReference type="EMBL" id="ESZ97206.1"/>
    </source>
</evidence>
<dbReference type="AlphaFoldDB" id="W9CMX5"/>
<proteinExistence type="predicted"/>
<dbReference type="Proteomes" id="UP000019487">
    <property type="component" value="Unassembled WGS sequence"/>
</dbReference>
<dbReference type="STRING" id="1432307.W9CMX5"/>
<organism evidence="1 2">
    <name type="scientific">Sclerotinia borealis (strain F-4128)</name>
    <dbReference type="NCBI Taxonomy" id="1432307"/>
    <lineage>
        <taxon>Eukaryota</taxon>
        <taxon>Fungi</taxon>
        <taxon>Dikarya</taxon>
        <taxon>Ascomycota</taxon>
        <taxon>Pezizomycotina</taxon>
        <taxon>Leotiomycetes</taxon>
        <taxon>Helotiales</taxon>
        <taxon>Sclerotiniaceae</taxon>
        <taxon>Sclerotinia</taxon>
    </lineage>
</organism>
<accession>W9CMX5</accession>
<gene>
    <name evidence="1" type="ORF">SBOR_2400</name>
</gene>
<name>W9CMX5_SCLBF</name>
<sequence>MLELAFWIGPTAGVAPTAAQRAAYADITHTVAADRWVVFHLHIPLDRYTFRQEITNDVTFWHLGVGTITVYHGQTVNRSPPRSGSGTLEPRVEFRYSSNYVGGVNTGNRANYNALTQALSCPIDLNAAVQASIRVSVEATLLNTFNLWMYEQGITSLTNLQYTWPSLPEDQGGFELVGGFNGNTNLNPVPGGFQQNWLPDGSSAPDINSAPTGTSG</sequence>
<keyword evidence="2" id="KW-1185">Reference proteome</keyword>
<dbReference type="HOGENOM" id="CLU_1278291_0_0_1"/>
<dbReference type="EMBL" id="AYSA01000097">
    <property type="protein sequence ID" value="ESZ97206.1"/>
    <property type="molecule type" value="Genomic_DNA"/>
</dbReference>
<dbReference type="OrthoDB" id="73875at2759"/>
<reference evidence="1 2" key="1">
    <citation type="journal article" date="2014" name="Genome Announc.">
        <title>Draft genome sequence of Sclerotinia borealis, a psychrophilic plant pathogenic fungus.</title>
        <authorList>
            <person name="Mardanov A.V."/>
            <person name="Beletsky A.V."/>
            <person name="Kadnikov V.V."/>
            <person name="Ignatov A.N."/>
            <person name="Ravin N.V."/>
        </authorList>
    </citation>
    <scope>NUCLEOTIDE SEQUENCE [LARGE SCALE GENOMIC DNA]</scope>
    <source>
        <strain evidence="2">F-4157</strain>
    </source>
</reference>